<proteinExistence type="predicted"/>
<dbReference type="EMBL" id="BGPR01001197">
    <property type="protein sequence ID" value="GBM47905.1"/>
    <property type="molecule type" value="Genomic_DNA"/>
</dbReference>
<comment type="caution">
    <text evidence="1">The sequence shown here is derived from an EMBL/GenBank/DDBJ whole genome shotgun (WGS) entry which is preliminary data.</text>
</comment>
<evidence type="ECO:0000313" key="1">
    <source>
        <dbReference type="EMBL" id="GBM47905.1"/>
    </source>
</evidence>
<accession>A0A4Y2G5B7</accession>
<protein>
    <submittedName>
        <fullName evidence="1">Uncharacterized protein</fullName>
    </submittedName>
</protein>
<dbReference type="AlphaFoldDB" id="A0A4Y2G5B7"/>
<gene>
    <name evidence="1" type="ORF">AVEN_59271_1</name>
</gene>
<keyword evidence="2" id="KW-1185">Reference proteome</keyword>
<evidence type="ECO:0000313" key="2">
    <source>
        <dbReference type="Proteomes" id="UP000499080"/>
    </source>
</evidence>
<reference evidence="1 2" key="1">
    <citation type="journal article" date="2019" name="Sci. Rep.">
        <title>Orb-weaving spider Araneus ventricosus genome elucidates the spidroin gene catalogue.</title>
        <authorList>
            <person name="Kono N."/>
            <person name="Nakamura H."/>
            <person name="Ohtoshi R."/>
            <person name="Moran D.A.P."/>
            <person name="Shinohara A."/>
            <person name="Yoshida Y."/>
            <person name="Fujiwara M."/>
            <person name="Mori M."/>
            <person name="Tomita M."/>
            <person name="Arakawa K."/>
        </authorList>
    </citation>
    <scope>NUCLEOTIDE SEQUENCE [LARGE SCALE GENOMIC DNA]</scope>
</reference>
<name>A0A4Y2G5B7_ARAVE</name>
<sequence>MEPSQIFNSFKTEVGEEEFVTLQTLLFTKIFQQVPLLKEGKILKLLLKHPIHKELRIGQQPPLLQHSFMISAVKKCDEKFEIINDIRKVRKGRSTSGLHKETLREGITIFQGITSKVRKTKFC</sequence>
<dbReference type="Proteomes" id="UP000499080">
    <property type="component" value="Unassembled WGS sequence"/>
</dbReference>
<organism evidence="1 2">
    <name type="scientific">Araneus ventricosus</name>
    <name type="common">Orbweaver spider</name>
    <name type="synonym">Epeira ventricosa</name>
    <dbReference type="NCBI Taxonomy" id="182803"/>
    <lineage>
        <taxon>Eukaryota</taxon>
        <taxon>Metazoa</taxon>
        <taxon>Ecdysozoa</taxon>
        <taxon>Arthropoda</taxon>
        <taxon>Chelicerata</taxon>
        <taxon>Arachnida</taxon>
        <taxon>Araneae</taxon>
        <taxon>Araneomorphae</taxon>
        <taxon>Entelegynae</taxon>
        <taxon>Araneoidea</taxon>
        <taxon>Araneidae</taxon>
        <taxon>Araneus</taxon>
    </lineage>
</organism>